<dbReference type="EMBL" id="JASCZI010245150">
    <property type="protein sequence ID" value="MED6214545.1"/>
    <property type="molecule type" value="Genomic_DNA"/>
</dbReference>
<accession>A0ABU6YX44</accession>
<sequence>MGTSRHTICDYPLPPITHANPTAIFISPVPRLYHAALASHSPRLCRPLPKRHWLWLSVSPFPQHHSIYAKSTVGFSPGPKRKQGLSLMVWIDKLPFHVAAMRIYPAESLATTPTPIVPSSITDASTLILIRWIGRGFHLSSLVEPAGVGFNSFSFTRL</sequence>
<protein>
    <submittedName>
        <fullName evidence="1">Uncharacterized protein</fullName>
    </submittedName>
</protein>
<proteinExistence type="predicted"/>
<dbReference type="Proteomes" id="UP001341840">
    <property type="component" value="Unassembled WGS sequence"/>
</dbReference>
<gene>
    <name evidence="1" type="ORF">PIB30_103999</name>
</gene>
<organism evidence="1 2">
    <name type="scientific">Stylosanthes scabra</name>
    <dbReference type="NCBI Taxonomy" id="79078"/>
    <lineage>
        <taxon>Eukaryota</taxon>
        <taxon>Viridiplantae</taxon>
        <taxon>Streptophyta</taxon>
        <taxon>Embryophyta</taxon>
        <taxon>Tracheophyta</taxon>
        <taxon>Spermatophyta</taxon>
        <taxon>Magnoliopsida</taxon>
        <taxon>eudicotyledons</taxon>
        <taxon>Gunneridae</taxon>
        <taxon>Pentapetalae</taxon>
        <taxon>rosids</taxon>
        <taxon>fabids</taxon>
        <taxon>Fabales</taxon>
        <taxon>Fabaceae</taxon>
        <taxon>Papilionoideae</taxon>
        <taxon>50 kb inversion clade</taxon>
        <taxon>dalbergioids sensu lato</taxon>
        <taxon>Dalbergieae</taxon>
        <taxon>Pterocarpus clade</taxon>
        <taxon>Stylosanthes</taxon>
    </lineage>
</organism>
<evidence type="ECO:0000313" key="2">
    <source>
        <dbReference type="Proteomes" id="UP001341840"/>
    </source>
</evidence>
<name>A0ABU6YX44_9FABA</name>
<comment type="caution">
    <text evidence="1">The sequence shown here is derived from an EMBL/GenBank/DDBJ whole genome shotgun (WGS) entry which is preliminary data.</text>
</comment>
<reference evidence="1 2" key="1">
    <citation type="journal article" date="2023" name="Plants (Basel)">
        <title>Bridging the Gap: Combining Genomics and Transcriptomics Approaches to Understand Stylosanthes scabra, an Orphan Legume from the Brazilian Caatinga.</title>
        <authorList>
            <person name="Ferreira-Neto J.R.C."/>
            <person name="da Silva M.D."/>
            <person name="Binneck E."/>
            <person name="de Melo N.F."/>
            <person name="da Silva R.H."/>
            <person name="de Melo A.L.T.M."/>
            <person name="Pandolfi V."/>
            <person name="Bustamante F.O."/>
            <person name="Brasileiro-Vidal A.C."/>
            <person name="Benko-Iseppon A.M."/>
        </authorList>
    </citation>
    <scope>NUCLEOTIDE SEQUENCE [LARGE SCALE GENOMIC DNA]</scope>
    <source>
        <tissue evidence="1">Leaves</tissue>
    </source>
</reference>
<keyword evidence="2" id="KW-1185">Reference proteome</keyword>
<evidence type="ECO:0000313" key="1">
    <source>
        <dbReference type="EMBL" id="MED6214545.1"/>
    </source>
</evidence>